<reference evidence="3" key="1">
    <citation type="submission" date="2022-03" db="EMBL/GenBank/DDBJ databases">
        <authorList>
            <person name="Sayadi A."/>
        </authorList>
    </citation>
    <scope>NUCLEOTIDE SEQUENCE</scope>
</reference>
<comment type="caution">
    <text evidence="3">The sequence shown here is derived from an EMBL/GenBank/DDBJ whole genome shotgun (WGS) entry which is preliminary data.</text>
</comment>
<evidence type="ECO:0000256" key="1">
    <source>
        <dbReference type="SAM" id="Phobius"/>
    </source>
</evidence>
<keyword evidence="1" id="KW-0472">Membrane</keyword>
<accession>A0A9P0M8M5</accession>
<dbReference type="OrthoDB" id="439917at2759"/>
<keyword evidence="1" id="KW-1133">Transmembrane helix</keyword>
<proteinExistence type="predicted"/>
<dbReference type="InterPro" id="IPR006579">
    <property type="entry name" value="Pre_C2HC_dom"/>
</dbReference>
<dbReference type="Pfam" id="PF07530">
    <property type="entry name" value="PRE_C2HC"/>
    <property type="match status" value="1"/>
</dbReference>
<feature type="domain" description="Pre-C2HC" evidence="2">
    <location>
        <begin position="177"/>
        <end position="233"/>
    </location>
</feature>
<sequence length="318" mass="36121">MKTPHLYDHRGVQSLMDHNSKRSYNPGFFETVTDNSQTHRKCGFGDCATAGPDNVQLSRVPLPPTGVEESGTKSRFLCFNVGSPKPTRKQFLPGQNEICSYVLIGDEAFALKPYLMRPFPYKQTLTDIRKEKYNDDYRKIVRLFREEEVPHHSFPLPSERNIHAVVRGVPVNFSGTEIKGELEQRGYSPLHIIRLKRSGGAPMPLVVVILPKTEKSQQVFNEHELLGLAIRVEYSDTETFKIYVGVGFGLVLAIVLGILYWNTAYGRRNMKYGTTYEGSLRDRACKSRLRRATDVEKALTEPLLKKPRIPPDVPPPDF</sequence>
<evidence type="ECO:0000313" key="4">
    <source>
        <dbReference type="Proteomes" id="UP001152888"/>
    </source>
</evidence>
<keyword evidence="1" id="KW-0812">Transmembrane</keyword>
<dbReference type="EMBL" id="CAKOFQ010007732">
    <property type="protein sequence ID" value="CAH2007058.1"/>
    <property type="molecule type" value="Genomic_DNA"/>
</dbReference>
<protein>
    <recommendedName>
        <fullName evidence="2">Pre-C2HC domain-containing protein</fullName>
    </recommendedName>
</protein>
<name>A0A9P0M8M5_ACAOB</name>
<gene>
    <name evidence="3" type="ORF">ACAOBT_LOCUS29458</name>
</gene>
<keyword evidence="4" id="KW-1185">Reference proteome</keyword>
<feature type="transmembrane region" description="Helical" evidence="1">
    <location>
        <begin position="242"/>
        <end position="261"/>
    </location>
</feature>
<organism evidence="3 4">
    <name type="scientific">Acanthoscelides obtectus</name>
    <name type="common">Bean weevil</name>
    <name type="synonym">Bruchus obtectus</name>
    <dbReference type="NCBI Taxonomy" id="200917"/>
    <lineage>
        <taxon>Eukaryota</taxon>
        <taxon>Metazoa</taxon>
        <taxon>Ecdysozoa</taxon>
        <taxon>Arthropoda</taxon>
        <taxon>Hexapoda</taxon>
        <taxon>Insecta</taxon>
        <taxon>Pterygota</taxon>
        <taxon>Neoptera</taxon>
        <taxon>Endopterygota</taxon>
        <taxon>Coleoptera</taxon>
        <taxon>Polyphaga</taxon>
        <taxon>Cucujiformia</taxon>
        <taxon>Chrysomeloidea</taxon>
        <taxon>Chrysomelidae</taxon>
        <taxon>Bruchinae</taxon>
        <taxon>Bruchini</taxon>
        <taxon>Acanthoscelides</taxon>
    </lineage>
</organism>
<evidence type="ECO:0000259" key="2">
    <source>
        <dbReference type="Pfam" id="PF07530"/>
    </source>
</evidence>
<dbReference type="AlphaFoldDB" id="A0A9P0M8M5"/>
<dbReference type="Proteomes" id="UP001152888">
    <property type="component" value="Unassembled WGS sequence"/>
</dbReference>
<evidence type="ECO:0000313" key="3">
    <source>
        <dbReference type="EMBL" id="CAH2007058.1"/>
    </source>
</evidence>